<comment type="cofactor">
    <cofactor evidence="4">
        <name>Mg(2+)</name>
        <dbReference type="ChEBI" id="CHEBI:18420"/>
    </cofactor>
</comment>
<dbReference type="RefSeq" id="WP_226765784.1">
    <property type="nucleotide sequence ID" value="NZ_BAAAEO010000001.1"/>
</dbReference>
<accession>A0ABN1DB34</accession>
<name>A0ABN1DB34_9GAMM</name>
<dbReference type="EMBL" id="BAAAEO010000001">
    <property type="protein sequence ID" value="GAA0538760.1"/>
    <property type="molecule type" value="Genomic_DNA"/>
</dbReference>
<dbReference type="SUPFAM" id="SSF100950">
    <property type="entry name" value="NagB/RpiA/CoA transferase-like"/>
    <property type="match status" value="1"/>
</dbReference>
<protein>
    <recommendedName>
        <fullName evidence="4">5-formyltetrahydrofolate cyclo-ligase</fullName>
        <ecNumber evidence="4">6.3.3.2</ecNumber>
    </recommendedName>
</protein>
<evidence type="ECO:0000256" key="3">
    <source>
        <dbReference type="ARBA" id="ARBA00022840"/>
    </source>
</evidence>
<comment type="caution">
    <text evidence="5">The sequence shown here is derived from an EMBL/GenBank/DDBJ whole genome shotgun (WGS) entry which is preliminary data.</text>
</comment>
<dbReference type="NCBIfam" id="TIGR02727">
    <property type="entry name" value="MTHFS_bact"/>
    <property type="match status" value="1"/>
</dbReference>
<proteinExistence type="inferred from homology"/>
<organism evidence="5 6">
    <name type="scientific">Rheinheimera aquimaris</name>
    <dbReference type="NCBI Taxonomy" id="412437"/>
    <lineage>
        <taxon>Bacteria</taxon>
        <taxon>Pseudomonadati</taxon>
        <taxon>Pseudomonadota</taxon>
        <taxon>Gammaproteobacteria</taxon>
        <taxon>Chromatiales</taxon>
        <taxon>Chromatiaceae</taxon>
        <taxon>Rheinheimera</taxon>
    </lineage>
</organism>
<dbReference type="PIRSF" id="PIRSF006806">
    <property type="entry name" value="FTHF_cligase"/>
    <property type="match status" value="1"/>
</dbReference>
<evidence type="ECO:0000313" key="5">
    <source>
        <dbReference type="EMBL" id="GAA0538760.1"/>
    </source>
</evidence>
<sequence>MHDNQSQRLQLRKLIRQRRQQLSPAQQQQAANDLVSQALALPALNNSQHIALYLANDSELDTFPLIQTLWQQGKQLYLPVLHPFAAGYLLFVRYDQDTLLYPNRFGIPEPLAECHRLLPVDQLDIIFTPLVAFDLKGNRLGMGGGFYDRTLSQLPTKSRSKVIGLAYNCQQVDAVPCEAWDIPLNKVITPGEYFDFRSMITP</sequence>
<evidence type="ECO:0000256" key="2">
    <source>
        <dbReference type="ARBA" id="ARBA00022741"/>
    </source>
</evidence>
<keyword evidence="2 4" id="KW-0547">Nucleotide-binding</keyword>
<dbReference type="Gene3D" id="3.40.50.10420">
    <property type="entry name" value="NagB/RpiA/CoA transferase-like"/>
    <property type="match status" value="1"/>
</dbReference>
<gene>
    <name evidence="5" type="ORF">GCM10009098_02860</name>
</gene>
<keyword evidence="6" id="KW-1185">Reference proteome</keyword>
<dbReference type="PANTHER" id="PTHR23407">
    <property type="entry name" value="ATPASE INHIBITOR/5-FORMYLTETRAHYDROFOLATE CYCLO-LIGASE"/>
    <property type="match status" value="1"/>
</dbReference>
<comment type="similarity">
    <text evidence="1 4">Belongs to the 5-formyltetrahydrofolate cyclo-ligase family.</text>
</comment>
<dbReference type="Pfam" id="PF01812">
    <property type="entry name" value="5-FTHF_cyc-lig"/>
    <property type="match status" value="1"/>
</dbReference>
<dbReference type="Proteomes" id="UP001501169">
    <property type="component" value="Unassembled WGS sequence"/>
</dbReference>
<comment type="catalytic activity">
    <reaction evidence="4">
        <text>(6S)-5-formyl-5,6,7,8-tetrahydrofolate + ATP = (6R)-5,10-methenyltetrahydrofolate + ADP + phosphate</text>
        <dbReference type="Rhea" id="RHEA:10488"/>
        <dbReference type="ChEBI" id="CHEBI:30616"/>
        <dbReference type="ChEBI" id="CHEBI:43474"/>
        <dbReference type="ChEBI" id="CHEBI:57455"/>
        <dbReference type="ChEBI" id="CHEBI:57457"/>
        <dbReference type="ChEBI" id="CHEBI:456216"/>
        <dbReference type="EC" id="6.3.3.2"/>
    </reaction>
</comment>
<keyword evidence="3 4" id="KW-0067">ATP-binding</keyword>
<keyword evidence="4" id="KW-0479">Metal-binding</keyword>
<evidence type="ECO:0000256" key="1">
    <source>
        <dbReference type="ARBA" id="ARBA00010638"/>
    </source>
</evidence>
<dbReference type="EC" id="6.3.3.2" evidence="4"/>
<dbReference type="InterPro" id="IPR002698">
    <property type="entry name" value="FTHF_cligase"/>
</dbReference>
<evidence type="ECO:0000313" key="6">
    <source>
        <dbReference type="Proteomes" id="UP001501169"/>
    </source>
</evidence>
<dbReference type="PANTHER" id="PTHR23407:SF1">
    <property type="entry name" value="5-FORMYLTETRAHYDROFOLATE CYCLO-LIGASE"/>
    <property type="match status" value="1"/>
</dbReference>
<keyword evidence="4" id="KW-0460">Magnesium</keyword>
<dbReference type="InterPro" id="IPR024185">
    <property type="entry name" value="FTHF_cligase-like_sf"/>
</dbReference>
<dbReference type="InterPro" id="IPR037171">
    <property type="entry name" value="NagB/RpiA_transferase-like"/>
</dbReference>
<reference evidence="5 6" key="1">
    <citation type="journal article" date="2019" name="Int. J. Syst. Evol. Microbiol.">
        <title>The Global Catalogue of Microorganisms (GCM) 10K type strain sequencing project: providing services to taxonomists for standard genome sequencing and annotation.</title>
        <authorList>
            <consortium name="The Broad Institute Genomics Platform"/>
            <consortium name="The Broad Institute Genome Sequencing Center for Infectious Disease"/>
            <person name="Wu L."/>
            <person name="Ma J."/>
        </authorList>
    </citation>
    <scope>NUCLEOTIDE SEQUENCE [LARGE SCALE GENOMIC DNA]</scope>
    <source>
        <strain evidence="5 6">JCM 14331</strain>
    </source>
</reference>
<evidence type="ECO:0000256" key="4">
    <source>
        <dbReference type="RuleBase" id="RU361279"/>
    </source>
</evidence>